<evidence type="ECO:0000256" key="3">
    <source>
        <dbReference type="ARBA" id="ARBA00022490"/>
    </source>
</evidence>
<organism evidence="7">
    <name type="scientific">Penicillium chrysogenum</name>
    <name type="common">Penicillium notatum</name>
    <dbReference type="NCBI Taxonomy" id="5076"/>
    <lineage>
        <taxon>Eukaryota</taxon>
        <taxon>Fungi</taxon>
        <taxon>Dikarya</taxon>
        <taxon>Ascomycota</taxon>
        <taxon>Pezizomycotina</taxon>
        <taxon>Eurotiomycetes</taxon>
        <taxon>Eurotiomycetidae</taxon>
        <taxon>Eurotiales</taxon>
        <taxon>Aspergillaceae</taxon>
        <taxon>Penicillium</taxon>
        <taxon>Penicillium chrysogenum species complex</taxon>
    </lineage>
</organism>
<dbReference type="Proteomes" id="UP001220256">
    <property type="component" value="Unassembled WGS sequence"/>
</dbReference>
<feature type="compositionally biased region" description="Basic residues" evidence="5">
    <location>
        <begin position="1"/>
        <end position="10"/>
    </location>
</feature>
<evidence type="ECO:0000256" key="4">
    <source>
        <dbReference type="ARBA" id="ARBA00022664"/>
    </source>
</evidence>
<dbReference type="GO" id="GO:0008047">
    <property type="term" value="F:enzyme activator activity"/>
    <property type="evidence" value="ECO:0007669"/>
    <property type="project" value="InterPro"/>
</dbReference>
<dbReference type="Proteomes" id="UP000076449">
    <property type="component" value="Chromosome I"/>
</dbReference>
<dbReference type="EMBL" id="CM002798">
    <property type="protein sequence ID" value="KZN91033.1"/>
    <property type="molecule type" value="Genomic_DNA"/>
</dbReference>
<dbReference type="FunFam" id="2.30.29.30:FF:000444">
    <property type="entry name" value="Decapping enzyme Dcp1, putative"/>
    <property type="match status" value="1"/>
</dbReference>
<reference evidence="6" key="2">
    <citation type="submission" date="2022-12" db="EMBL/GenBank/DDBJ databases">
        <authorList>
            <person name="Petersen C."/>
        </authorList>
    </citation>
    <scope>NUCLEOTIDE SEQUENCE</scope>
    <source>
        <strain evidence="6">IBT 3361</strain>
    </source>
</reference>
<dbReference type="GO" id="GO:0000290">
    <property type="term" value="P:deadenylation-dependent decapping of nuclear-transcribed mRNA"/>
    <property type="evidence" value="ECO:0007669"/>
    <property type="project" value="InterPro"/>
</dbReference>
<evidence type="ECO:0000256" key="2">
    <source>
        <dbReference type="ARBA" id="ARBA00008778"/>
    </source>
</evidence>
<dbReference type="Pfam" id="PF06058">
    <property type="entry name" value="DCP1"/>
    <property type="match status" value="1"/>
</dbReference>
<dbReference type="GO" id="GO:0006397">
    <property type="term" value="P:mRNA processing"/>
    <property type="evidence" value="ECO:0007669"/>
    <property type="project" value="UniProtKB-KW"/>
</dbReference>
<feature type="region of interest" description="Disordered" evidence="5">
    <location>
        <begin position="274"/>
        <end position="300"/>
    </location>
</feature>
<dbReference type="InterPro" id="IPR010334">
    <property type="entry name" value="Dcp1"/>
</dbReference>
<keyword evidence="8" id="KW-1185">Reference proteome</keyword>
<protein>
    <submittedName>
        <fullName evidence="7">mRNA-decapping enzyme 1A</fullName>
    </submittedName>
</protein>
<comment type="subcellular location">
    <subcellularLocation>
        <location evidence="1">Cytoplasm</location>
    </subcellularLocation>
</comment>
<dbReference type="GO" id="GO:0031087">
    <property type="term" value="P:deadenylation-independent decapping of nuclear-transcribed mRNA"/>
    <property type="evidence" value="ECO:0007669"/>
    <property type="project" value="TreeGrafter"/>
</dbReference>
<feature type="compositionally biased region" description="Pro residues" evidence="5">
    <location>
        <begin position="286"/>
        <end position="295"/>
    </location>
</feature>
<keyword evidence="3" id="KW-0963">Cytoplasm</keyword>
<dbReference type="GO" id="GO:0000932">
    <property type="term" value="C:P-body"/>
    <property type="evidence" value="ECO:0007669"/>
    <property type="project" value="TreeGrafter"/>
</dbReference>
<evidence type="ECO:0000313" key="6">
    <source>
        <dbReference type="EMBL" id="KAJ5282270.1"/>
    </source>
</evidence>
<evidence type="ECO:0000313" key="7">
    <source>
        <dbReference type="EMBL" id="KZN91033.1"/>
    </source>
</evidence>
<evidence type="ECO:0000256" key="1">
    <source>
        <dbReference type="ARBA" id="ARBA00004496"/>
    </source>
</evidence>
<dbReference type="GO" id="GO:0003729">
    <property type="term" value="F:mRNA binding"/>
    <property type="evidence" value="ECO:0007669"/>
    <property type="project" value="TreeGrafter"/>
</dbReference>
<dbReference type="AlphaFoldDB" id="A0A167VY28"/>
<dbReference type="Gene3D" id="2.30.29.30">
    <property type="entry name" value="Pleckstrin-homology domain (PH domain)/Phosphotyrosine-binding domain (PTB)"/>
    <property type="match status" value="1"/>
</dbReference>
<gene>
    <name evidence="7" type="ORF">EN45_011570</name>
    <name evidence="6" type="ORF">N7505_000250</name>
</gene>
<feature type="region of interest" description="Disordered" evidence="5">
    <location>
        <begin position="1"/>
        <end position="38"/>
    </location>
</feature>
<sequence length="318" mass="35465">MTSRKPRRQNNHNPVNLTDYESDAPYYSDMQQQPAPPLRSNEELNLSVIRRHKPSVTSILSLAPYAVVYIFSPTTKQWEKNGVEGTLFVCQETQGDLGQERYTAFVLNRRGLNNFDLPLTDGENVEITEEYVILKAEESEGEAGQNGIADPLHPQNVPNNQTGTNNVRIYGLWIYSEPPPNSTAESRTINAQMIRECATHAGESMKLARGRLEAMRQNSLHVAAVAASSQTAPMEEIQASVPMGRQISLKDLFGQQRAQDDAWSVRAHHLGPEQQPNYQHMVPHQMPAPTPPPQPQSDVLGDLFRRAGLAQQSNVQGH</sequence>
<reference evidence="6 8" key="3">
    <citation type="journal article" date="2023" name="IMA Fungus">
        <title>Comparative genomic study of the Penicillium genus elucidates a diverse pangenome and 15 lateral gene transfer events.</title>
        <authorList>
            <person name="Petersen C."/>
            <person name="Sorensen T."/>
            <person name="Nielsen M.R."/>
            <person name="Sondergaard T.E."/>
            <person name="Sorensen J.L."/>
            <person name="Fitzpatrick D.A."/>
            <person name="Frisvad J.C."/>
            <person name="Nielsen K.L."/>
        </authorList>
    </citation>
    <scope>NUCLEOTIDE SEQUENCE [LARGE SCALE GENOMIC DNA]</scope>
    <source>
        <strain evidence="6 8">IBT 3361</strain>
    </source>
</reference>
<dbReference type="SUPFAM" id="SSF50729">
    <property type="entry name" value="PH domain-like"/>
    <property type="match status" value="1"/>
</dbReference>
<dbReference type="InterPro" id="IPR011993">
    <property type="entry name" value="PH-like_dom_sf"/>
</dbReference>
<dbReference type="CDD" id="cd13182">
    <property type="entry name" value="EVH1-like_Dcp1"/>
    <property type="match status" value="1"/>
</dbReference>
<proteinExistence type="inferred from homology"/>
<comment type="similarity">
    <text evidence="2">Belongs to the DCP1 family.</text>
</comment>
<reference evidence="7" key="1">
    <citation type="journal article" date="2014" name="Genome Announc.">
        <title>Complete sequencing and chromosome-scale genome assembly of the industrial progenitor strain P2niaD18 from the penicillin producer Penicillium chrysogenum.</title>
        <authorList>
            <person name="Specht T."/>
            <person name="Dahlmann T.A."/>
            <person name="Zadra I."/>
            <person name="Kurnsteiner H."/>
            <person name="Kuck U."/>
        </authorList>
    </citation>
    <scope>NUCLEOTIDE SEQUENCE [LARGE SCALE GENOMIC DNA]</scope>
    <source>
        <strain evidence="7">P2niaD18</strain>
    </source>
</reference>
<dbReference type="EMBL" id="JAPVEB010000001">
    <property type="protein sequence ID" value="KAJ5282270.1"/>
    <property type="molecule type" value="Genomic_DNA"/>
</dbReference>
<keyword evidence="4" id="KW-0507">mRNA processing</keyword>
<evidence type="ECO:0000256" key="5">
    <source>
        <dbReference type="SAM" id="MobiDB-lite"/>
    </source>
</evidence>
<accession>A0A167VY28</accession>
<name>A0A167VY28_PENCH</name>
<dbReference type="PANTHER" id="PTHR16290">
    <property type="entry name" value="TRANSCRIPTION FACTOR SMIF DECAPPING ENZYME DCP1"/>
    <property type="match status" value="1"/>
</dbReference>
<evidence type="ECO:0000313" key="8">
    <source>
        <dbReference type="Proteomes" id="UP001220256"/>
    </source>
</evidence>
<dbReference type="PhylomeDB" id="A0A167VY28"/>
<dbReference type="PANTHER" id="PTHR16290:SF0">
    <property type="entry name" value="DECAPPING PROTEIN 1, ISOFORM A"/>
    <property type="match status" value="1"/>
</dbReference>